<keyword evidence="5 9" id="KW-0627">Porphyrin biosynthesis</keyword>
<dbReference type="GO" id="GO:0006782">
    <property type="term" value="P:protoporphyrinogen IX biosynthetic process"/>
    <property type="evidence" value="ECO:0007669"/>
    <property type="project" value="UniProtKB-UniRule"/>
</dbReference>
<evidence type="ECO:0000259" key="10">
    <source>
        <dbReference type="Pfam" id="PF02602"/>
    </source>
</evidence>
<dbReference type="AlphaFoldDB" id="A0A3E1F218"/>
<protein>
    <recommendedName>
        <fullName evidence="7 9">Uroporphyrinogen-III synthase</fullName>
        <ecNumber evidence="3 9">4.2.1.75</ecNumber>
    </recommendedName>
</protein>
<keyword evidence="12" id="KW-1185">Reference proteome</keyword>
<comment type="caution">
    <text evidence="11">The sequence shown here is derived from an EMBL/GenBank/DDBJ whole genome shotgun (WGS) entry which is preliminary data.</text>
</comment>
<feature type="domain" description="Tetrapyrrole biosynthesis uroporphyrinogen III synthase" evidence="10">
    <location>
        <begin position="25"/>
        <end position="208"/>
    </location>
</feature>
<evidence type="ECO:0000256" key="1">
    <source>
        <dbReference type="ARBA" id="ARBA00004772"/>
    </source>
</evidence>
<evidence type="ECO:0000256" key="7">
    <source>
        <dbReference type="ARBA" id="ARBA00040167"/>
    </source>
</evidence>
<dbReference type="GO" id="GO:0004852">
    <property type="term" value="F:uroporphyrinogen-III synthase activity"/>
    <property type="evidence" value="ECO:0007669"/>
    <property type="project" value="UniProtKB-UniRule"/>
</dbReference>
<accession>A0A3E1F218</accession>
<dbReference type="InterPro" id="IPR036108">
    <property type="entry name" value="4pyrrol_syn_uPrphyn_synt_sf"/>
</dbReference>
<dbReference type="RefSeq" id="WP_116879638.1">
    <property type="nucleotide sequence ID" value="NZ_QURB01000001.1"/>
</dbReference>
<dbReference type="EC" id="4.2.1.75" evidence="3 9"/>
<dbReference type="PANTHER" id="PTHR38042">
    <property type="entry name" value="UROPORPHYRINOGEN-III SYNTHASE, CHLOROPLASTIC"/>
    <property type="match status" value="1"/>
</dbReference>
<dbReference type="PANTHER" id="PTHR38042:SF1">
    <property type="entry name" value="UROPORPHYRINOGEN-III SYNTHASE, CHLOROPLASTIC"/>
    <property type="match status" value="1"/>
</dbReference>
<dbReference type="EMBL" id="QURB01000001">
    <property type="protein sequence ID" value="RFC55803.1"/>
    <property type="molecule type" value="Genomic_DNA"/>
</dbReference>
<evidence type="ECO:0000313" key="11">
    <source>
        <dbReference type="EMBL" id="RFC55803.1"/>
    </source>
</evidence>
<evidence type="ECO:0000256" key="8">
    <source>
        <dbReference type="ARBA" id="ARBA00048617"/>
    </source>
</evidence>
<dbReference type="Proteomes" id="UP000257127">
    <property type="component" value="Unassembled WGS sequence"/>
</dbReference>
<dbReference type="OrthoDB" id="1466968at2"/>
<comment type="function">
    <text evidence="6 9">Catalyzes cyclization of the linear tetrapyrrole, hydroxymethylbilane, to the macrocyclic uroporphyrinogen III.</text>
</comment>
<evidence type="ECO:0000256" key="4">
    <source>
        <dbReference type="ARBA" id="ARBA00023239"/>
    </source>
</evidence>
<reference evidence="11 12" key="1">
    <citation type="submission" date="2018-08" db="EMBL/GenBank/DDBJ databases">
        <title>The draft genome squence of Brumimicrobium sp. N62.</title>
        <authorList>
            <person name="Du Z.-J."/>
            <person name="Luo H.-R."/>
        </authorList>
    </citation>
    <scope>NUCLEOTIDE SEQUENCE [LARGE SCALE GENOMIC DNA]</scope>
    <source>
        <strain evidence="11 12">N62</strain>
    </source>
</reference>
<comment type="pathway">
    <text evidence="1 9">Porphyrin-containing compound metabolism; protoporphyrin-IX biosynthesis; coproporphyrinogen-III from 5-aminolevulinate: step 3/4.</text>
</comment>
<comment type="catalytic activity">
    <reaction evidence="8 9">
        <text>hydroxymethylbilane = uroporphyrinogen III + H2O</text>
        <dbReference type="Rhea" id="RHEA:18965"/>
        <dbReference type="ChEBI" id="CHEBI:15377"/>
        <dbReference type="ChEBI" id="CHEBI:57308"/>
        <dbReference type="ChEBI" id="CHEBI:57845"/>
        <dbReference type="EC" id="4.2.1.75"/>
    </reaction>
</comment>
<comment type="similarity">
    <text evidence="2 9">Belongs to the uroporphyrinogen-III synthase family.</text>
</comment>
<keyword evidence="4 9" id="KW-0456">Lyase</keyword>
<evidence type="ECO:0000313" key="12">
    <source>
        <dbReference type="Proteomes" id="UP000257127"/>
    </source>
</evidence>
<organism evidence="11 12">
    <name type="scientific">Brumimicrobium aurantiacum</name>
    <dbReference type="NCBI Taxonomy" id="1737063"/>
    <lineage>
        <taxon>Bacteria</taxon>
        <taxon>Pseudomonadati</taxon>
        <taxon>Bacteroidota</taxon>
        <taxon>Flavobacteriia</taxon>
        <taxon>Flavobacteriales</taxon>
        <taxon>Crocinitomicaceae</taxon>
        <taxon>Brumimicrobium</taxon>
    </lineage>
</organism>
<dbReference type="SUPFAM" id="SSF69618">
    <property type="entry name" value="HemD-like"/>
    <property type="match status" value="1"/>
</dbReference>
<dbReference type="Gene3D" id="3.40.50.10090">
    <property type="match status" value="2"/>
</dbReference>
<evidence type="ECO:0000256" key="5">
    <source>
        <dbReference type="ARBA" id="ARBA00023244"/>
    </source>
</evidence>
<evidence type="ECO:0000256" key="9">
    <source>
        <dbReference type="RuleBase" id="RU366031"/>
    </source>
</evidence>
<dbReference type="GO" id="GO:0006780">
    <property type="term" value="P:uroporphyrinogen III biosynthetic process"/>
    <property type="evidence" value="ECO:0007669"/>
    <property type="project" value="UniProtKB-UniRule"/>
</dbReference>
<name>A0A3E1F218_9FLAO</name>
<dbReference type="InterPro" id="IPR039793">
    <property type="entry name" value="UROS/Hem4"/>
</dbReference>
<evidence type="ECO:0000256" key="2">
    <source>
        <dbReference type="ARBA" id="ARBA00008133"/>
    </source>
</evidence>
<sequence length="223" mass="25440">MLFVSKKVNDPSFLDYIQSKAIRLCDIPMISFAHVPFELPETNFEIIFFTSPRSVAYFLAQYRIPKDVVIATIGDSTTQHLTDKGYTVQFTGKTSGEPEIVSASFKSFVGDRTVLFPQSNFSHRSMQKNLNQSQIIDLVIYETQYTPIQLKENPSILVFTSPTNLRSFLKKNTVYPHQKIIAWGKTTASAILAEGMQADYTMKYSNFEELKEILMTMNLPNHK</sequence>
<evidence type="ECO:0000256" key="6">
    <source>
        <dbReference type="ARBA" id="ARBA00037589"/>
    </source>
</evidence>
<dbReference type="Pfam" id="PF02602">
    <property type="entry name" value="HEM4"/>
    <property type="match status" value="1"/>
</dbReference>
<gene>
    <name evidence="11" type="ORF">DXU93_02380</name>
</gene>
<dbReference type="InterPro" id="IPR003754">
    <property type="entry name" value="4pyrrol_synth_uPrphyn_synth"/>
</dbReference>
<evidence type="ECO:0000256" key="3">
    <source>
        <dbReference type="ARBA" id="ARBA00013109"/>
    </source>
</evidence>
<proteinExistence type="inferred from homology"/>